<dbReference type="PROSITE" id="PS50929">
    <property type="entry name" value="ABC_TM1F"/>
    <property type="match status" value="1"/>
</dbReference>
<dbReference type="InterPro" id="IPR003593">
    <property type="entry name" value="AAA+_ATPase"/>
</dbReference>
<dbReference type="Gene3D" id="3.40.50.300">
    <property type="entry name" value="P-loop containing nucleotide triphosphate hydrolases"/>
    <property type="match status" value="1"/>
</dbReference>
<feature type="transmembrane region" description="Helical" evidence="10">
    <location>
        <begin position="347"/>
        <end position="366"/>
    </location>
</feature>
<feature type="transmembrane region" description="Helical" evidence="10">
    <location>
        <begin position="268"/>
        <end position="292"/>
    </location>
</feature>
<evidence type="ECO:0000256" key="5">
    <source>
        <dbReference type="ARBA" id="ARBA00022692"/>
    </source>
</evidence>
<feature type="transmembrane region" description="Helical" evidence="10">
    <location>
        <begin position="603"/>
        <end position="620"/>
    </location>
</feature>
<feature type="transmembrane region" description="Helical" evidence="10">
    <location>
        <begin position="50"/>
        <end position="71"/>
    </location>
</feature>
<dbReference type="Pfam" id="PF00005">
    <property type="entry name" value="ABC_tran"/>
    <property type="match status" value="1"/>
</dbReference>
<dbReference type="InterPro" id="IPR027417">
    <property type="entry name" value="P-loop_NTPase"/>
</dbReference>
<dbReference type="InterPro" id="IPR039421">
    <property type="entry name" value="Type_1_exporter"/>
</dbReference>
<name>A0A8J4SE40_9STRA</name>
<dbReference type="Proteomes" id="UP000702964">
    <property type="component" value="Unassembled WGS sequence"/>
</dbReference>
<keyword evidence="3" id="KW-0813">Transport</keyword>
<keyword evidence="4" id="KW-1003">Cell membrane</keyword>
<dbReference type="FunFam" id="1.20.1560.10:FF:000053">
    <property type="entry name" value="Multidrug ABC transporter ATP-binding protein"/>
    <property type="match status" value="1"/>
</dbReference>
<feature type="transmembrane region" description="Helical" evidence="10">
    <location>
        <begin position="83"/>
        <end position="105"/>
    </location>
</feature>
<sequence length="1039" mass="112144">MVGACFAVAGAIMQGMTRNPLADSGLLGLNAGAGFALAICFAFFPGMPYMYIILYSFVGAGLGVLLVYGFGAASKSGLTPLRLVLAGAAVSAMLSALSEGIALYFKIGQDLAFWTAGGVAGTKWSQLEVMFPWVLAALIAGIIISRSITLLSLGEDIAVGLGQRTGLIKLVGLIVVLILAGFTRLSPLEVMRTLFGGGTAKQELILFEFRLPRIVISVLVGAGLALSGCILQGVSRNPLADPGILGINAGAGLVVMLFVSFFPTTTAAPVFLLPILALIGATFAAFLIYVLSYKKGEGLMPTRMLLTGIGVAAGISSAMIVLTLRLSPEKYQFVATWMAGSIWGSNWKFVTALLPFLIVLVPLVLYKARVLNVLNLGDQTASGLGAPVERERLILLAAAVGLAGSCVSVSGGIGFVGLIGPHLARRLVGPKHQFLLPASALVGSLLVLVADTLGRVILQPSEIPAGILVAIIGAPYFLPYKKLFILDFSCAIFVALLELAFPLAVNRVVDDLLPGGRWDWILWACLALLAIYLLSSFLNFVVTYWGHKLGINIETDMRKALFNHVQKLSFRFFDNTKTGHLVSRMTNDLMDIGEIAHHGPEDAFIAVMTLIGAFSIMMSINGNLAVLTFIIVPLIIYLSLYFGSKMSKAFSRMFGDIADFNARVENNVSGIRVVQAFANEEHEKAQFAVNNSRFRQTKLIAYKIMAWNSSVSYMLMKLVSLFVLVCGTWFVIQGSMSYGQFIAFIMLSNVFLTPIQKINSVIETYPKGIAGFKRYTELLDMEPDVEDRPGAVKVSHLRGDIRYEQVTFGYSDQEPVLKGIDLNIQAGETVALVGPSGAGKTTLCSLLPRFYDVLEGRITIDGQEIQDMTLDSLRSQIGIVQQDVFLFDGTIRENIAYGKLDATEEDIWMAARRAQMETLITSMPEGLDTLIGERGVKLSGGQKQRLSIARMFLKNPPILILDEATSALDTETEAAIQQSLAELSEGRTTLVIAHRLATIKNADRIIVVAEQGITEQGRHEELLAAGGIYSRLHYAQFGA</sequence>
<feature type="transmembrane region" description="Helical" evidence="10">
    <location>
        <begin position="713"/>
        <end position="732"/>
    </location>
</feature>
<dbReference type="PANTHER" id="PTHR43394:SF1">
    <property type="entry name" value="ATP-BINDING CASSETTE SUB-FAMILY B MEMBER 10, MITOCHONDRIAL"/>
    <property type="match status" value="1"/>
</dbReference>
<dbReference type="SUPFAM" id="SSF52540">
    <property type="entry name" value="P-loop containing nucleoside triphosphate hydrolases"/>
    <property type="match status" value="1"/>
</dbReference>
<reference evidence="13" key="1">
    <citation type="journal article" date="2015" name="Genom Data">
        <title>Draft genome sequences of Phytophthora kernoviae and Phytophthora ramorum lineage EU2 from Scotland.</title>
        <authorList>
            <person name="Sambles C."/>
            <person name="Schlenzig A."/>
            <person name="O'Neill P."/>
            <person name="Grant M."/>
            <person name="Studholme D.J."/>
        </authorList>
    </citation>
    <scope>NUCLEOTIDE SEQUENCE</scope>
    <source>
        <strain evidence="13">00238/432</strain>
    </source>
</reference>
<feature type="transmembrane region" description="Helical" evidence="10">
    <location>
        <begin position="166"/>
        <end position="185"/>
    </location>
</feature>
<dbReference type="FunFam" id="1.10.3470.10:FF:000001">
    <property type="entry name" value="Vitamin B12 ABC transporter permease BtuC"/>
    <property type="match status" value="1"/>
</dbReference>
<evidence type="ECO:0000256" key="4">
    <source>
        <dbReference type="ARBA" id="ARBA00022475"/>
    </source>
</evidence>
<feature type="domain" description="ABC transporter" evidence="11">
    <location>
        <begin position="801"/>
        <end position="1035"/>
    </location>
</feature>
<dbReference type="CDD" id="cd18549">
    <property type="entry name" value="ABC_6TM_YwjA_like"/>
    <property type="match status" value="1"/>
</dbReference>
<evidence type="ECO:0000256" key="9">
    <source>
        <dbReference type="ARBA" id="ARBA00023136"/>
    </source>
</evidence>
<accession>A0A8J4SE40</accession>
<dbReference type="PROSITE" id="PS00211">
    <property type="entry name" value="ABC_TRANSPORTER_1"/>
    <property type="match status" value="1"/>
</dbReference>
<evidence type="ECO:0000313" key="13">
    <source>
        <dbReference type="EMBL" id="KAF4321372.1"/>
    </source>
</evidence>
<evidence type="ECO:0000259" key="12">
    <source>
        <dbReference type="PROSITE" id="PS50929"/>
    </source>
</evidence>
<dbReference type="Pfam" id="PF00664">
    <property type="entry name" value="ABC_membrane"/>
    <property type="match status" value="1"/>
</dbReference>
<dbReference type="AlphaFoldDB" id="A0A8J4SE40"/>
<dbReference type="SMART" id="SM00382">
    <property type="entry name" value="AAA"/>
    <property type="match status" value="1"/>
</dbReference>
<dbReference type="Gene3D" id="1.20.1560.10">
    <property type="entry name" value="ABC transporter type 1, transmembrane domain"/>
    <property type="match status" value="1"/>
</dbReference>
<feature type="transmembrane region" description="Helical" evidence="10">
    <location>
        <begin position="483"/>
        <end position="505"/>
    </location>
</feature>
<proteinExistence type="inferred from homology"/>
<comment type="similarity">
    <text evidence="2">Belongs to the binding-protein-dependent transport system permease family. FecCD subfamily.</text>
</comment>
<evidence type="ECO:0000256" key="10">
    <source>
        <dbReference type="SAM" id="Phobius"/>
    </source>
</evidence>
<gene>
    <name evidence="13" type="ORF">G195_005419</name>
</gene>
<organism evidence="13 14">
    <name type="scientific">Phytophthora kernoviae 00238/432</name>
    <dbReference type="NCBI Taxonomy" id="1284355"/>
    <lineage>
        <taxon>Eukaryota</taxon>
        <taxon>Sar</taxon>
        <taxon>Stramenopiles</taxon>
        <taxon>Oomycota</taxon>
        <taxon>Peronosporomycetes</taxon>
        <taxon>Peronosporales</taxon>
        <taxon>Peronosporaceae</taxon>
        <taxon>Phytophthora</taxon>
    </lineage>
</organism>
<dbReference type="GO" id="GO:0005886">
    <property type="term" value="C:plasma membrane"/>
    <property type="evidence" value="ECO:0007669"/>
    <property type="project" value="UniProtKB-SubCell"/>
</dbReference>
<dbReference type="InterPro" id="IPR037294">
    <property type="entry name" value="ABC_BtuC-like"/>
</dbReference>
<dbReference type="InterPro" id="IPR000522">
    <property type="entry name" value="ABC_transptr_permease_BtuC"/>
</dbReference>
<protein>
    <recommendedName>
        <fullName evidence="15">ABC transporter domain-containing protein</fullName>
    </recommendedName>
</protein>
<evidence type="ECO:0000256" key="1">
    <source>
        <dbReference type="ARBA" id="ARBA00004651"/>
    </source>
</evidence>
<dbReference type="InterPro" id="IPR036640">
    <property type="entry name" value="ABC1_TM_sf"/>
</dbReference>
<feature type="transmembrane region" description="Helical" evidence="10">
    <location>
        <begin position="26"/>
        <end position="44"/>
    </location>
</feature>
<reference evidence="13" key="2">
    <citation type="submission" date="2020-02" db="EMBL/GenBank/DDBJ databases">
        <authorList>
            <person name="Studholme D.J."/>
        </authorList>
    </citation>
    <scope>NUCLEOTIDE SEQUENCE</scope>
    <source>
        <strain evidence="13">00238/432</strain>
    </source>
</reference>
<comment type="subcellular location">
    <subcellularLocation>
        <location evidence="1">Cell membrane</location>
        <topology evidence="1">Multi-pass membrane protein</topology>
    </subcellularLocation>
</comment>
<evidence type="ECO:0000256" key="7">
    <source>
        <dbReference type="ARBA" id="ARBA00022840"/>
    </source>
</evidence>
<keyword evidence="9 10" id="KW-0472">Membrane</keyword>
<dbReference type="GO" id="GO:0016887">
    <property type="term" value="F:ATP hydrolysis activity"/>
    <property type="evidence" value="ECO:0007669"/>
    <property type="project" value="InterPro"/>
</dbReference>
<evidence type="ECO:0008006" key="15">
    <source>
        <dbReference type="Google" id="ProtNLM"/>
    </source>
</evidence>
<evidence type="ECO:0000313" key="14">
    <source>
        <dbReference type="Proteomes" id="UP000702964"/>
    </source>
</evidence>
<dbReference type="PROSITE" id="PS50893">
    <property type="entry name" value="ABC_TRANSPORTER_2"/>
    <property type="match status" value="1"/>
</dbReference>
<evidence type="ECO:0000256" key="3">
    <source>
        <dbReference type="ARBA" id="ARBA00022448"/>
    </source>
</evidence>
<dbReference type="FunFam" id="3.40.50.300:FF:000218">
    <property type="entry name" value="Multidrug ABC transporter ATP-binding protein"/>
    <property type="match status" value="1"/>
</dbReference>
<feature type="domain" description="ABC transmembrane type-1" evidence="12">
    <location>
        <begin position="485"/>
        <end position="767"/>
    </location>
</feature>
<keyword evidence="6" id="KW-0547">Nucleotide-binding</keyword>
<dbReference type="PANTHER" id="PTHR43394">
    <property type="entry name" value="ATP-DEPENDENT PERMEASE MDL1, MITOCHONDRIAL"/>
    <property type="match status" value="1"/>
</dbReference>
<feature type="transmembrane region" description="Helical" evidence="10">
    <location>
        <begin position="393"/>
        <end position="419"/>
    </location>
</feature>
<dbReference type="Gene3D" id="1.10.3470.10">
    <property type="entry name" value="ABC transporter involved in vitamin B12 uptake, BtuC"/>
    <property type="match status" value="2"/>
</dbReference>
<feature type="transmembrane region" description="Helical" evidence="10">
    <location>
        <begin position="520"/>
        <end position="542"/>
    </location>
</feature>
<dbReference type="SUPFAM" id="SSF81345">
    <property type="entry name" value="ABC transporter involved in vitamin B12 uptake, BtuC"/>
    <property type="match status" value="2"/>
</dbReference>
<feature type="transmembrane region" description="Helical" evidence="10">
    <location>
        <begin position="214"/>
        <end position="231"/>
    </location>
</feature>
<dbReference type="Pfam" id="PF01032">
    <property type="entry name" value="FecCD"/>
    <property type="match status" value="1"/>
</dbReference>
<dbReference type="GO" id="GO:0005524">
    <property type="term" value="F:ATP binding"/>
    <property type="evidence" value="ECO:0007669"/>
    <property type="project" value="UniProtKB-KW"/>
</dbReference>
<dbReference type="InterPro" id="IPR003439">
    <property type="entry name" value="ABC_transporter-like_ATP-bd"/>
</dbReference>
<keyword evidence="8 10" id="KW-1133">Transmembrane helix</keyword>
<dbReference type="InterPro" id="IPR017871">
    <property type="entry name" value="ABC_transporter-like_CS"/>
</dbReference>
<evidence type="ECO:0000256" key="2">
    <source>
        <dbReference type="ARBA" id="ARBA00007935"/>
    </source>
</evidence>
<feature type="transmembrane region" description="Helical" evidence="10">
    <location>
        <begin position="626"/>
        <end position="643"/>
    </location>
</feature>
<dbReference type="SUPFAM" id="SSF90123">
    <property type="entry name" value="ABC transporter transmembrane region"/>
    <property type="match status" value="1"/>
</dbReference>
<feature type="transmembrane region" description="Helical" evidence="10">
    <location>
        <begin position="304"/>
        <end position="327"/>
    </location>
</feature>
<dbReference type="CDD" id="cd03251">
    <property type="entry name" value="ABCC_MsbA"/>
    <property type="match status" value="1"/>
</dbReference>
<dbReference type="EMBL" id="AOFI03000110">
    <property type="protein sequence ID" value="KAF4321372.1"/>
    <property type="molecule type" value="Genomic_DNA"/>
</dbReference>
<evidence type="ECO:0000256" key="6">
    <source>
        <dbReference type="ARBA" id="ARBA00022741"/>
    </source>
</evidence>
<evidence type="ECO:0000259" key="11">
    <source>
        <dbReference type="PROSITE" id="PS50893"/>
    </source>
</evidence>
<dbReference type="GO" id="GO:0015421">
    <property type="term" value="F:ABC-type oligopeptide transporter activity"/>
    <property type="evidence" value="ECO:0007669"/>
    <property type="project" value="TreeGrafter"/>
</dbReference>
<comment type="caution">
    <text evidence="13">The sequence shown here is derived from an EMBL/GenBank/DDBJ whole genome shotgun (WGS) entry which is preliminary data.</text>
</comment>
<feature type="transmembrane region" description="Helical" evidence="10">
    <location>
        <begin position="133"/>
        <end position="154"/>
    </location>
</feature>
<keyword evidence="7" id="KW-0067">ATP-binding</keyword>
<dbReference type="CDD" id="cd06550">
    <property type="entry name" value="TM_ABC_iron-siderophores_like"/>
    <property type="match status" value="2"/>
</dbReference>
<dbReference type="InterPro" id="IPR011527">
    <property type="entry name" value="ABC1_TM_dom"/>
</dbReference>
<feature type="transmembrane region" description="Helical" evidence="10">
    <location>
        <begin position="243"/>
        <end position="262"/>
    </location>
</feature>
<evidence type="ECO:0000256" key="8">
    <source>
        <dbReference type="ARBA" id="ARBA00022989"/>
    </source>
</evidence>
<keyword evidence="5 10" id="KW-0812">Transmembrane</keyword>